<dbReference type="STRING" id="349124.Hhal_0071"/>
<dbReference type="PANTHER" id="PTHR40099:SF1">
    <property type="entry name" value="ACETOLACTATE SYNTHASE, SMALL SUBUNIT"/>
    <property type="match status" value="1"/>
</dbReference>
<dbReference type="PANTHER" id="PTHR40099">
    <property type="entry name" value="ACETOLACTATE SYNTHASE, SMALL SUBUNIT"/>
    <property type="match status" value="1"/>
</dbReference>
<evidence type="ECO:0000313" key="2">
    <source>
        <dbReference type="EMBL" id="ABM60866.1"/>
    </source>
</evidence>
<dbReference type="SUPFAM" id="SSF55021">
    <property type="entry name" value="ACT-like"/>
    <property type="match status" value="2"/>
</dbReference>
<evidence type="ECO:0000259" key="1">
    <source>
        <dbReference type="Pfam" id="PF19571"/>
    </source>
</evidence>
<dbReference type="KEGG" id="hha:Hhal_0071"/>
<sequence>MKFRQLSLFLENRPAHLKQPCRILAEAGINIRTLSLADADQFGILRLIVADWERAKRILEEAGCAVRVDEVVGLEVTDECGGMAHVLEVLEAGGHNVLYTYAFTFGEAGRAVLFMRFDDPDAAIATLQAGRINVLDPVHWLSRTN</sequence>
<dbReference type="Pfam" id="PF19571">
    <property type="entry name" value="ACT_8"/>
    <property type="match status" value="1"/>
</dbReference>
<proteinExistence type="predicted"/>
<dbReference type="EMBL" id="CP000544">
    <property type="protein sequence ID" value="ABM60866.1"/>
    <property type="molecule type" value="Genomic_DNA"/>
</dbReference>
<evidence type="ECO:0000313" key="3">
    <source>
        <dbReference type="Proteomes" id="UP000000647"/>
    </source>
</evidence>
<dbReference type="Proteomes" id="UP000000647">
    <property type="component" value="Chromosome"/>
</dbReference>
<keyword evidence="3" id="KW-1185">Reference proteome</keyword>
<organism evidence="2 3">
    <name type="scientific">Halorhodospira halophila (strain DSM 244 / SL1)</name>
    <name type="common">Ectothiorhodospira halophila (strain DSM 244 / SL1)</name>
    <dbReference type="NCBI Taxonomy" id="349124"/>
    <lineage>
        <taxon>Bacteria</taxon>
        <taxon>Pseudomonadati</taxon>
        <taxon>Pseudomonadota</taxon>
        <taxon>Gammaproteobacteria</taxon>
        <taxon>Chromatiales</taxon>
        <taxon>Ectothiorhodospiraceae</taxon>
        <taxon>Halorhodospira</taxon>
    </lineage>
</organism>
<name>A1WT54_HALHL</name>
<feature type="domain" description="ACT" evidence="1">
    <location>
        <begin position="1"/>
        <end position="124"/>
    </location>
</feature>
<reference evidence="3" key="1">
    <citation type="submission" date="2006-12" db="EMBL/GenBank/DDBJ databases">
        <title>Complete sequence of Halorhodospira halophila SL1.</title>
        <authorList>
            <consortium name="US DOE Joint Genome Institute"/>
            <person name="Copeland A."/>
            <person name="Lucas S."/>
            <person name="Lapidus A."/>
            <person name="Barry K."/>
            <person name="Detter J.C."/>
            <person name="Glavina del Rio T."/>
            <person name="Hammon N."/>
            <person name="Israni S."/>
            <person name="Dalin E."/>
            <person name="Tice H."/>
            <person name="Pitluck S."/>
            <person name="Saunders E."/>
            <person name="Brettin T."/>
            <person name="Bruce D."/>
            <person name="Han C."/>
            <person name="Tapia R."/>
            <person name="Schmutz J."/>
            <person name="Larimer F."/>
            <person name="Land M."/>
            <person name="Hauser L."/>
            <person name="Kyrpides N."/>
            <person name="Mikhailova N."/>
            <person name="Hoff W."/>
            <person name="Richardson P."/>
        </authorList>
    </citation>
    <scope>NUCLEOTIDE SEQUENCE [LARGE SCALE GENOMIC DNA]</scope>
    <source>
        <strain evidence="3">DSM 244 / SL1</strain>
    </source>
</reference>
<protein>
    <submittedName>
        <fullName evidence="2">Amino acid-binding ACT domain protein</fullName>
    </submittedName>
</protein>
<dbReference type="AlphaFoldDB" id="A1WT54"/>
<reference evidence="2 3" key="2">
    <citation type="journal article" date="2013" name="Stand. Genomic Sci.">
        <title>Complete genome sequence of Halorhodospira halophila SL1.</title>
        <authorList>
            <person name="Challacombe J.F."/>
            <person name="Majid S."/>
            <person name="Deole R."/>
            <person name="Brettin T.S."/>
            <person name="Bruce D."/>
            <person name="Delano S.F."/>
            <person name="Detter J.C."/>
            <person name="Gleasner C.D."/>
            <person name="Han C.S."/>
            <person name="Misra M."/>
            <person name="Reitenga K.G."/>
            <person name="Mikhailova N."/>
            <person name="Woyke T."/>
            <person name="Pitluck S."/>
            <person name="Nolan M."/>
            <person name="Land M.L."/>
            <person name="Saunders E."/>
            <person name="Tapia R."/>
            <person name="Lapidus A."/>
            <person name="Ivanova N."/>
            <person name="Hoff W.D."/>
        </authorList>
    </citation>
    <scope>NUCLEOTIDE SEQUENCE [LARGE SCALE GENOMIC DNA]</scope>
    <source>
        <strain evidence="3">DSM 244 / SL1</strain>
    </source>
</reference>
<dbReference type="RefSeq" id="WP_011812889.1">
    <property type="nucleotide sequence ID" value="NC_008789.1"/>
</dbReference>
<gene>
    <name evidence="2" type="ordered locus">Hhal_0071</name>
</gene>
<dbReference type="CDD" id="cd04882">
    <property type="entry name" value="ACT_Bt0572_2"/>
    <property type="match status" value="1"/>
</dbReference>
<dbReference type="Gene3D" id="3.30.2130.10">
    <property type="entry name" value="VC0802-like"/>
    <property type="match status" value="1"/>
</dbReference>
<accession>A1WT54</accession>
<dbReference type="OrthoDB" id="9790662at2"/>
<dbReference type="InterPro" id="IPR045739">
    <property type="entry name" value="ACT_dom_pair"/>
</dbReference>
<dbReference type="InterPro" id="IPR045865">
    <property type="entry name" value="ACT-like_dom_sf"/>
</dbReference>
<dbReference type="HOGENOM" id="CLU_136790_2_1_6"/>
<dbReference type="eggNOG" id="COG4747">
    <property type="taxonomic scope" value="Bacteria"/>
</dbReference>